<protein>
    <recommendedName>
        <fullName evidence="4">HTH araC/xylS-type domain-containing protein</fullName>
    </recommendedName>
</protein>
<gene>
    <name evidence="5" type="ORF">CBW42_05095</name>
</gene>
<dbReference type="Gene3D" id="2.60.120.280">
    <property type="entry name" value="Regulatory protein AraC"/>
    <property type="match status" value="1"/>
</dbReference>
<organism evidence="5 6">
    <name type="scientific">Butyricicoccus porcorum</name>
    <dbReference type="NCBI Taxonomy" id="1945634"/>
    <lineage>
        <taxon>Bacteria</taxon>
        <taxon>Bacillati</taxon>
        <taxon>Bacillota</taxon>
        <taxon>Clostridia</taxon>
        <taxon>Eubacteriales</taxon>
        <taxon>Butyricicoccaceae</taxon>
        <taxon>Butyricicoccus</taxon>
    </lineage>
</organism>
<dbReference type="RefSeq" id="WP_087018397.1">
    <property type="nucleotide sequence ID" value="NZ_CP178353.1"/>
</dbReference>
<evidence type="ECO:0000259" key="4">
    <source>
        <dbReference type="PROSITE" id="PS01124"/>
    </source>
</evidence>
<evidence type="ECO:0000256" key="2">
    <source>
        <dbReference type="ARBA" id="ARBA00023125"/>
    </source>
</evidence>
<reference evidence="5 6" key="1">
    <citation type="submission" date="2017-05" db="EMBL/GenBank/DDBJ databases">
        <title>Butyricicoccus porcorum sp. nov. a butyrate-producing bacterium from the swine intestinal tract.</title>
        <authorList>
            <person name="Trachsel J."/>
            <person name="Humphrey S."/>
            <person name="Allen H.K."/>
        </authorList>
    </citation>
    <scope>NUCLEOTIDE SEQUENCE [LARGE SCALE GENOMIC DNA]</scope>
    <source>
        <strain evidence="5">BB10</strain>
    </source>
</reference>
<dbReference type="OrthoDB" id="324626at2"/>
<dbReference type="GO" id="GO:0003700">
    <property type="term" value="F:DNA-binding transcription factor activity"/>
    <property type="evidence" value="ECO:0007669"/>
    <property type="project" value="InterPro"/>
</dbReference>
<evidence type="ECO:0000256" key="1">
    <source>
        <dbReference type="ARBA" id="ARBA00023015"/>
    </source>
</evidence>
<evidence type="ECO:0000313" key="6">
    <source>
        <dbReference type="Proteomes" id="UP000194903"/>
    </source>
</evidence>
<dbReference type="SMART" id="SM00342">
    <property type="entry name" value="HTH_ARAC"/>
    <property type="match status" value="1"/>
</dbReference>
<dbReference type="PANTHER" id="PTHR43280:SF2">
    <property type="entry name" value="HTH-TYPE TRANSCRIPTIONAL REGULATOR EXSA"/>
    <property type="match status" value="1"/>
</dbReference>
<comment type="caution">
    <text evidence="5">The sequence shown here is derived from an EMBL/GenBank/DDBJ whole genome shotgun (WGS) entry which is preliminary data.</text>
</comment>
<dbReference type="SUPFAM" id="SSF51215">
    <property type="entry name" value="Regulatory protein AraC"/>
    <property type="match status" value="1"/>
</dbReference>
<accession>A0A252F5B3</accession>
<keyword evidence="3" id="KW-0804">Transcription</keyword>
<proteinExistence type="predicted"/>
<dbReference type="InterPro" id="IPR018060">
    <property type="entry name" value="HTH_AraC"/>
</dbReference>
<feature type="domain" description="HTH araC/xylS-type" evidence="4">
    <location>
        <begin position="190"/>
        <end position="288"/>
    </location>
</feature>
<dbReference type="Pfam" id="PF12833">
    <property type="entry name" value="HTH_18"/>
    <property type="match status" value="1"/>
</dbReference>
<dbReference type="InterPro" id="IPR037923">
    <property type="entry name" value="HTH-like"/>
</dbReference>
<dbReference type="AlphaFoldDB" id="A0A252F5B3"/>
<sequence>MGKCNEPGVLLESDRFFNTPSAAASQLFYYITRCGHYFCTTEYNFTDDSEVARLPSHRNCMLFYICSGSLFVENAGMSAIVMPGQVALIDCTLPHHYYAREDTEALWMHLEGCNTKDFFSYIRTMNGERLVLTPPSSHNTKTAMLQLINAFRLPGRMSEGEQSQRIHRLLCELIVVPHSMQQDDDSDAVSQVIDYITQHLFEDLSVSDVAASVNLSPSHLSRLFKVRTGFSPHEFITLRRIDAAKELLLTTKLSVKQIAFRVGYHSEANFITSFSGKTGLTPAVFRKNPI</sequence>
<dbReference type="GO" id="GO:0043565">
    <property type="term" value="F:sequence-specific DNA binding"/>
    <property type="evidence" value="ECO:0007669"/>
    <property type="project" value="InterPro"/>
</dbReference>
<dbReference type="InterPro" id="IPR009057">
    <property type="entry name" value="Homeodomain-like_sf"/>
</dbReference>
<keyword evidence="2" id="KW-0238">DNA-binding</keyword>
<dbReference type="EMBL" id="NHOC01000004">
    <property type="protein sequence ID" value="OUM20959.1"/>
    <property type="molecule type" value="Genomic_DNA"/>
</dbReference>
<dbReference type="Gene3D" id="1.10.10.60">
    <property type="entry name" value="Homeodomain-like"/>
    <property type="match status" value="2"/>
</dbReference>
<keyword evidence="6" id="KW-1185">Reference proteome</keyword>
<dbReference type="SUPFAM" id="SSF46689">
    <property type="entry name" value="Homeodomain-like"/>
    <property type="match status" value="2"/>
</dbReference>
<dbReference type="Proteomes" id="UP000194903">
    <property type="component" value="Unassembled WGS sequence"/>
</dbReference>
<name>A0A252F5B3_9FIRM</name>
<keyword evidence="1" id="KW-0805">Transcription regulation</keyword>
<evidence type="ECO:0000313" key="5">
    <source>
        <dbReference type="EMBL" id="OUM20959.1"/>
    </source>
</evidence>
<dbReference type="PROSITE" id="PS01124">
    <property type="entry name" value="HTH_ARAC_FAMILY_2"/>
    <property type="match status" value="1"/>
</dbReference>
<dbReference type="PANTHER" id="PTHR43280">
    <property type="entry name" value="ARAC-FAMILY TRANSCRIPTIONAL REGULATOR"/>
    <property type="match status" value="1"/>
</dbReference>
<evidence type="ECO:0000256" key="3">
    <source>
        <dbReference type="ARBA" id="ARBA00023163"/>
    </source>
</evidence>